<keyword evidence="2" id="KW-0489">Methyltransferase</keyword>
<evidence type="ECO:0000259" key="1">
    <source>
        <dbReference type="Pfam" id="PF08242"/>
    </source>
</evidence>
<evidence type="ECO:0000313" key="2">
    <source>
        <dbReference type="EMBL" id="SNX95569.1"/>
    </source>
</evidence>
<dbReference type="RefSeq" id="WP_097205541.1">
    <property type="nucleotide sequence ID" value="NZ_JACHXB010000003.1"/>
</dbReference>
<sequence>MTAVQRWRDELAAWAIDPAVLAAAPESPYGFPPGLFGSDRRPGRTVDAAREVAPSSVLDVGCGGGAASIPVGAPELLAVDSSEEMLERYRAAAGSTPVRTWCGRWPDVAEEVPPADVVVAADVAYNVPDVEAFVAALTAHARRRVVVELGDVHPWTSMGALWRHFHGQDRPAGPSAAQFGAVLAELGIAAESATEPRPDPWQDAPADVVLAFTRRRLCLPVDREPEVAEAMRRFRDDRPRTSTTYWWVGTAS</sequence>
<organism evidence="2 3">
    <name type="scientific">Geodermatophilus sabuli</name>
    <dbReference type="NCBI Taxonomy" id="1564158"/>
    <lineage>
        <taxon>Bacteria</taxon>
        <taxon>Bacillati</taxon>
        <taxon>Actinomycetota</taxon>
        <taxon>Actinomycetes</taxon>
        <taxon>Geodermatophilales</taxon>
        <taxon>Geodermatophilaceae</taxon>
        <taxon>Geodermatophilus</taxon>
    </lineage>
</organism>
<dbReference type="CDD" id="cd02440">
    <property type="entry name" value="AdoMet_MTases"/>
    <property type="match status" value="1"/>
</dbReference>
<dbReference type="GO" id="GO:0032259">
    <property type="term" value="P:methylation"/>
    <property type="evidence" value="ECO:0007669"/>
    <property type="project" value="UniProtKB-KW"/>
</dbReference>
<evidence type="ECO:0000313" key="3">
    <source>
        <dbReference type="Proteomes" id="UP000219514"/>
    </source>
</evidence>
<dbReference type="InterPro" id="IPR029063">
    <property type="entry name" value="SAM-dependent_MTases_sf"/>
</dbReference>
<keyword evidence="2" id="KW-0808">Transferase</keyword>
<gene>
    <name evidence="2" type="ORF">SAMN06893097_102269</name>
</gene>
<dbReference type="AlphaFoldDB" id="A0A285E8W5"/>
<proteinExistence type="predicted"/>
<dbReference type="Proteomes" id="UP000219514">
    <property type="component" value="Unassembled WGS sequence"/>
</dbReference>
<reference evidence="2 3" key="1">
    <citation type="submission" date="2017-09" db="EMBL/GenBank/DDBJ databases">
        <authorList>
            <person name="Ehlers B."/>
            <person name="Leendertz F.H."/>
        </authorList>
    </citation>
    <scope>NUCLEOTIDE SEQUENCE [LARGE SCALE GENOMIC DNA]</scope>
    <source>
        <strain evidence="2 3">DSM 46844</strain>
    </source>
</reference>
<dbReference type="GO" id="GO:0008168">
    <property type="term" value="F:methyltransferase activity"/>
    <property type="evidence" value="ECO:0007669"/>
    <property type="project" value="UniProtKB-KW"/>
</dbReference>
<protein>
    <submittedName>
        <fullName evidence="2">Methyltransferase domain-containing protein</fullName>
    </submittedName>
</protein>
<dbReference type="SUPFAM" id="SSF53335">
    <property type="entry name" value="S-adenosyl-L-methionine-dependent methyltransferases"/>
    <property type="match status" value="1"/>
</dbReference>
<dbReference type="Gene3D" id="3.40.50.150">
    <property type="entry name" value="Vaccinia Virus protein VP39"/>
    <property type="match status" value="1"/>
</dbReference>
<feature type="domain" description="Methyltransferase type 12" evidence="1">
    <location>
        <begin position="58"/>
        <end position="142"/>
    </location>
</feature>
<keyword evidence="3" id="KW-1185">Reference proteome</keyword>
<accession>A0A285E8W5</accession>
<dbReference type="EMBL" id="OBDO01000002">
    <property type="protein sequence ID" value="SNX95569.1"/>
    <property type="molecule type" value="Genomic_DNA"/>
</dbReference>
<name>A0A285E8W5_9ACTN</name>
<dbReference type="OrthoDB" id="5242847at2"/>
<dbReference type="InterPro" id="IPR013217">
    <property type="entry name" value="Methyltransf_12"/>
</dbReference>
<dbReference type="Pfam" id="PF08242">
    <property type="entry name" value="Methyltransf_12"/>
    <property type="match status" value="1"/>
</dbReference>